<proteinExistence type="predicted"/>
<dbReference type="EMBL" id="JBHRZG010000024">
    <property type="protein sequence ID" value="MFC3835166.1"/>
    <property type="molecule type" value="Genomic_DNA"/>
</dbReference>
<evidence type="ECO:0000256" key="1">
    <source>
        <dbReference type="SAM" id="SignalP"/>
    </source>
</evidence>
<gene>
    <name evidence="2" type="ORF">ACFOSB_20080</name>
</gene>
<protein>
    <submittedName>
        <fullName evidence="2">Uncharacterized protein</fullName>
    </submittedName>
</protein>
<evidence type="ECO:0000313" key="2">
    <source>
        <dbReference type="EMBL" id="MFC3835166.1"/>
    </source>
</evidence>
<feature type="signal peptide" evidence="1">
    <location>
        <begin position="1"/>
        <end position="24"/>
    </location>
</feature>
<organism evidence="2 3">
    <name type="scientific">Deinococcus rufus</name>
    <dbReference type="NCBI Taxonomy" id="2136097"/>
    <lineage>
        <taxon>Bacteria</taxon>
        <taxon>Thermotogati</taxon>
        <taxon>Deinococcota</taxon>
        <taxon>Deinococci</taxon>
        <taxon>Deinococcales</taxon>
        <taxon>Deinococcaceae</taxon>
        <taxon>Deinococcus</taxon>
    </lineage>
</organism>
<accession>A0ABV7ZFU7</accession>
<keyword evidence="1" id="KW-0732">Signal</keyword>
<sequence>MPTLRRLLTSVFSLGLAATGLAGAAELKLGLNTSAGLGCPVVAGRLGIQADRFGVYGQVGYCSSNVQGQSGSATFGGGVSFDVFTTSNVTTYALVGGDVQDGNAVLHGDLGLRYGVALFPVEGYLEAGVQRTTTALGPVLGPRIALGVTYRMNLGDVQGSVPAPLTLDDGTTPDTYSGAAPAECKLTQEQDIASARATASGAANEGLSAAANSVRAAYSDISYTVTITNVSINGNSARVAGQVKVSATQRSTGERVSGTYGGTVSLVRDGCGWRATGYTRS</sequence>
<keyword evidence="3" id="KW-1185">Reference proteome</keyword>
<dbReference type="RefSeq" id="WP_322471960.1">
    <property type="nucleotide sequence ID" value="NZ_JBHRZG010000024.1"/>
</dbReference>
<reference evidence="3" key="1">
    <citation type="journal article" date="2019" name="Int. J. Syst. Evol. Microbiol.">
        <title>The Global Catalogue of Microorganisms (GCM) 10K type strain sequencing project: providing services to taxonomists for standard genome sequencing and annotation.</title>
        <authorList>
            <consortium name="The Broad Institute Genomics Platform"/>
            <consortium name="The Broad Institute Genome Sequencing Center for Infectious Disease"/>
            <person name="Wu L."/>
            <person name="Ma J."/>
        </authorList>
    </citation>
    <scope>NUCLEOTIDE SEQUENCE [LARGE SCALE GENOMIC DNA]</scope>
    <source>
        <strain evidence="3">CCTCC AB 2017081</strain>
    </source>
</reference>
<evidence type="ECO:0000313" key="3">
    <source>
        <dbReference type="Proteomes" id="UP001595803"/>
    </source>
</evidence>
<name>A0ABV7ZFU7_9DEIO</name>
<dbReference type="Proteomes" id="UP001595803">
    <property type="component" value="Unassembled WGS sequence"/>
</dbReference>
<comment type="caution">
    <text evidence="2">The sequence shown here is derived from an EMBL/GenBank/DDBJ whole genome shotgun (WGS) entry which is preliminary data.</text>
</comment>
<feature type="chain" id="PRO_5046005841" evidence="1">
    <location>
        <begin position="25"/>
        <end position="281"/>
    </location>
</feature>